<dbReference type="Pfam" id="PF13411">
    <property type="entry name" value="MerR_1"/>
    <property type="match status" value="1"/>
</dbReference>
<keyword evidence="1 5" id="KW-0238">DNA-binding</keyword>
<reference evidence="5 6" key="1">
    <citation type="submission" date="2016-06" db="EMBL/GenBank/DDBJ databases">
        <authorList>
            <person name="Kjaerup R.B."/>
            <person name="Dalgaard T.S."/>
            <person name="Juul-Madsen H.R."/>
        </authorList>
    </citation>
    <scope>NUCLEOTIDE SEQUENCE [LARGE SCALE GENOMIC DNA]</scope>
    <source>
        <strain evidence="5 6">DSM 43821</strain>
    </source>
</reference>
<dbReference type="AlphaFoldDB" id="A0A1C4WYT9"/>
<dbReference type="InterPro" id="IPR047057">
    <property type="entry name" value="MerR_fam"/>
</dbReference>
<dbReference type="GO" id="GO:0003700">
    <property type="term" value="F:DNA-binding transcription factor activity"/>
    <property type="evidence" value="ECO:0007669"/>
    <property type="project" value="InterPro"/>
</dbReference>
<organism evidence="5 6">
    <name type="scientific">Micromonospora purpureochromogenes</name>
    <dbReference type="NCBI Taxonomy" id="47872"/>
    <lineage>
        <taxon>Bacteria</taxon>
        <taxon>Bacillati</taxon>
        <taxon>Actinomycetota</taxon>
        <taxon>Actinomycetes</taxon>
        <taxon>Micromonosporales</taxon>
        <taxon>Micromonosporaceae</taxon>
        <taxon>Micromonospora</taxon>
    </lineage>
</organism>
<dbReference type="Gene3D" id="1.10.1660.10">
    <property type="match status" value="1"/>
</dbReference>
<evidence type="ECO:0000259" key="4">
    <source>
        <dbReference type="PROSITE" id="PS50937"/>
    </source>
</evidence>
<dbReference type="PROSITE" id="PS50937">
    <property type="entry name" value="HTH_MERR_2"/>
    <property type="match status" value="1"/>
</dbReference>
<evidence type="ECO:0000256" key="1">
    <source>
        <dbReference type="ARBA" id="ARBA00023125"/>
    </source>
</evidence>
<feature type="domain" description="HTH merR-type" evidence="4">
    <location>
        <begin position="3"/>
        <end position="72"/>
    </location>
</feature>
<keyword evidence="2" id="KW-0175">Coiled coil</keyword>
<dbReference type="SMART" id="SM00422">
    <property type="entry name" value="HTH_MERR"/>
    <property type="match status" value="1"/>
</dbReference>
<evidence type="ECO:0000313" key="5">
    <source>
        <dbReference type="EMBL" id="SCF01369.1"/>
    </source>
</evidence>
<accession>A0A1C4WYT9</accession>
<feature type="region of interest" description="Disordered" evidence="3">
    <location>
        <begin position="123"/>
        <end position="150"/>
    </location>
</feature>
<dbReference type="InterPro" id="IPR009061">
    <property type="entry name" value="DNA-bd_dom_put_sf"/>
</dbReference>
<dbReference type="Proteomes" id="UP000198228">
    <property type="component" value="Chromosome I"/>
</dbReference>
<name>A0A1C4WYT9_9ACTN</name>
<dbReference type="CDD" id="cd01109">
    <property type="entry name" value="HTH_YyaN"/>
    <property type="match status" value="1"/>
</dbReference>
<evidence type="ECO:0000256" key="2">
    <source>
        <dbReference type="SAM" id="Coils"/>
    </source>
</evidence>
<dbReference type="PANTHER" id="PTHR30204">
    <property type="entry name" value="REDOX-CYCLING DRUG-SENSING TRANSCRIPTIONAL ACTIVATOR SOXR"/>
    <property type="match status" value="1"/>
</dbReference>
<evidence type="ECO:0000256" key="3">
    <source>
        <dbReference type="SAM" id="MobiDB-lite"/>
    </source>
</evidence>
<evidence type="ECO:0000313" key="6">
    <source>
        <dbReference type="Proteomes" id="UP000198228"/>
    </source>
</evidence>
<proteinExistence type="predicted"/>
<gene>
    <name evidence="5" type="ORF">GA0074696_2218</name>
</gene>
<protein>
    <submittedName>
        <fullName evidence="5">DNA-binding transcriptional regulator, MerR family</fullName>
    </submittedName>
</protein>
<dbReference type="SUPFAM" id="SSF46955">
    <property type="entry name" value="Putative DNA-binding domain"/>
    <property type="match status" value="1"/>
</dbReference>
<feature type="coiled-coil region" evidence="2">
    <location>
        <begin position="84"/>
        <end position="118"/>
    </location>
</feature>
<dbReference type="InterPro" id="IPR000551">
    <property type="entry name" value="MerR-type_HTH_dom"/>
</dbReference>
<dbReference type="GO" id="GO:0003677">
    <property type="term" value="F:DNA binding"/>
    <property type="evidence" value="ECO:0007669"/>
    <property type="project" value="UniProtKB-KW"/>
</dbReference>
<dbReference type="PANTHER" id="PTHR30204:SF98">
    <property type="entry name" value="HTH-TYPE TRANSCRIPTIONAL REGULATOR ADHR"/>
    <property type="match status" value="1"/>
</dbReference>
<dbReference type="RefSeq" id="WP_088961012.1">
    <property type="nucleotide sequence ID" value="NZ_LT607410.1"/>
</dbReference>
<sequence>MRGYTPSEAATRSGFSLDTLRYYEKIGLLSDIGRTSGGRRVFTDDDLSWLLLFRCLRDTGMPIAEMCRYAELARDGEHTAGQRQALLERHAERVEEQMRLLERQYAHLREKIRFYQRLPGTPLVDHGGDRDGRATRAPGGSVADAGDGRS</sequence>
<dbReference type="EMBL" id="LT607410">
    <property type="protein sequence ID" value="SCF01369.1"/>
    <property type="molecule type" value="Genomic_DNA"/>
</dbReference>